<dbReference type="Proteomes" id="UP000199564">
    <property type="component" value="Unassembled WGS sequence"/>
</dbReference>
<dbReference type="RefSeq" id="WP_091654888.1">
    <property type="nucleotide sequence ID" value="NZ_FOVW01000008.1"/>
</dbReference>
<sequence length="163" mass="19279">MKHLTQLILIIFAFATFSCDKHMDPCCPIGNNAINLKVQDREGNDLLDQKRAESFRENVIKIFYERAGELEEYFNGGHSNMRRNFWIISPHVDEKYHQMRLIIDSEVTVIQWNENEADTLYSEIVYDKEFNQKHIQKVFHKGELKYSNDPSHIKAGFIITKER</sequence>
<name>A0A1I5I922_9BACT</name>
<keyword evidence="2" id="KW-1185">Reference proteome</keyword>
<evidence type="ECO:0000313" key="2">
    <source>
        <dbReference type="Proteomes" id="UP000199564"/>
    </source>
</evidence>
<evidence type="ECO:0000313" key="1">
    <source>
        <dbReference type="EMBL" id="SFO56650.1"/>
    </source>
</evidence>
<dbReference type="EMBL" id="FOVW01000008">
    <property type="protein sequence ID" value="SFO56650.1"/>
    <property type="molecule type" value="Genomic_DNA"/>
</dbReference>
<proteinExistence type="predicted"/>
<organism evidence="1 2">
    <name type="scientific">Algoriphagus ornithinivorans</name>
    <dbReference type="NCBI Taxonomy" id="226506"/>
    <lineage>
        <taxon>Bacteria</taxon>
        <taxon>Pseudomonadati</taxon>
        <taxon>Bacteroidota</taxon>
        <taxon>Cytophagia</taxon>
        <taxon>Cytophagales</taxon>
        <taxon>Cyclobacteriaceae</taxon>
        <taxon>Algoriphagus</taxon>
    </lineage>
</organism>
<reference evidence="2" key="1">
    <citation type="submission" date="2016-10" db="EMBL/GenBank/DDBJ databases">
        <authorList>
            <person name="Varghese N."/>
            <person name="Submissions S."/>
        </authorList>
    </citation>
    <scope>NUCLEOTIDE SEQUENCE [LARGE SCALE GENOMIC DNA]</scope>
    <source>
        <strain evidence="2">DSM 15282</strain>
    </source>
</reference>
<dbReference type="PROSITE" id="PS51257">
    <property type="entry name" value="PROKAR_LIPOPROTEIN"/>
    <property type="match status" value="1"/>
</dbReference>
<dbReference type="STRING" id="226506.SAMN04488519_108136"/>
<accession>A0A1I5I922</accession>
<protein>
    <submittedName>
        <fullName evidence="1">Uncharacterized protein</fullName>
    </submittedName>
</protein>
<gene>
    <name evidence="1" type="ORF">SAMN04488519_108136</name>
</gene>
<dbReference type="AlphaFoldDB" id="A0A1I5I922"/>